<protein>
    <recommendedName>
        <fullName evidence="8">Glucose-methanol-choline oxidoreductase N-terminal domain-containing protein</fullName>
    </recommendedName>
</protein>
<dbReference type="Gene3D" id="3.30.560.10">
    <property type="entry name" value="Glucose Oxidase, domain 3"/>
    <property type="match status" value="1"/>
</dbReference>
<dbReference type="GO" id="GO:0016614">
    <property type="term" value="F:oxidoreductase activity, acting on CH-OH group of donors"/>
    <property type="evidence" value="ECO:0007669"/>
    <property type="project" value="InterPro"/>
</dbReference>
<dbReference type="Proteomes" id="UP001208570">
    <property type="component" value="Unassembled WGS sequence"/>
</dbReference>
<dbReference type="PANTHER" id="PTHR11552:SF147">
    <property type="entry name" value="CHOLINE DEHYDROGENASE, MITOCHONDRIAL"/>
    <property type="match status" value="1"/>
</dbReference>
<organism evidence="9 10">
    <name type="scientific">Paralvinella palmiformis</name>
    <dbReference type="NCBI Taxonomy" id="53620"/>
    <lineage>
        <taxon>Eukaryota</taxon>
        <taxon>Metazoa</taxon>
        <taxon>Spiralia</taxon>
        <taxon>Lophotrochozoa</taxon>
        <taxon>Annelida</taxon>
        <taxon>Polychaeta</taxon>
        <taxon>Sedentaria</taxon>
        <taxon>Canalipalpata</taxon>
        <taxon>Terebellida</taxon>
        <taxon>Terebelliformia</taxon>
        <taxon>Alvinellidae</taxon>
        <taxon>Paralvinella</taxon>
    </lineage>
</organism>
<evidence type="ECO:0000313" key="10">
    <source>
        <dbReference type="Proteomes" id="UP001208570"/>
    </source>
</evidence>
<dbReference type="Pfam" id="PF05199">
    <property type="entry name" value="GMC_oxred_C"/>
    <property type="match status" value="1"/>
</dbReference>
<dbReference type="PIRSF" id="PIRSF000137">
    <property type="entry name" value="Alcohol_oxidase"/>
    <property type="match status" value="1"/>
</dbReference>
<evidence type="ECO:0000313" key="9">
    <source>
        <dbReference type="EMBL" id="KAK2154560.1"/>
    </source>
</evidence>
<dbReference type="InterPro" id="IPR036188">
    <property type="entry name" value="FAD/NAD-bd_sf"/>
</dbReference>
<dbReference type="GO" id="GO:0050660">
    <property type="term" value="F:flavin adenine dinucleotide binding"/>
    <property type="evidence" value="ECO:0007669"/>
    <property type="project" value="InterPro"/>
</dbReference>
<dbReference type="InterPro" id="IPR000172">
    <property type="entry name" value="GMC_OxRdtase_N"/>
</dbReference>
<feature type="binding site" evidence="5">
    <location>
        <position position="260"/>
    </location>
    <ligand>
        <name>FAD</name>
        <dbReference type="ChEBI" id="CHEBI:57692"/>
    </ligand>
</feature>
<dbReference type="PANTHER" id="PTHR11552">
    <property type="entry name" value="GLUCOSE-METHANOL-CHOLINE GMC OXIDOREDUCTASE"/>
    <property type="match status" value="1"/>
</dbReference>
<dbReference type="InterPro" id="IPR007867">
    <property type="entry name" value="GMC_OxRtase_C"/>
</dbReference>
<keyword evidence="10" id="KW-1185">Reference proteome</keyword>
<reference evidence="9" key="1">
    <citation type="journal article" date="2023" name="Mol. Biol. Evol.">
        <title>Third-Generation Sequencing Reveals the Adaptive Role of the Epigenome in Three Deep-Sea Polychaetes.</title>
        <authorList>
            <person name="Perez M."/>
            <person name="Aroh O."/>
            <person name="Sun Y."/>
            <person name="Lan Y."/>
            <person name="Juniper S.K."/>
            <person name="Young C.R."/>
            <person name="Angers B."/>
            <person name="Qian P.Y."/>
        </authorList>
    </citation>
    <scope>NUCLEOTIDE SEQUENCE</scope>
    <source>
        <strain evidence="9">P08H-3</strain>
    </source>
</reference>
<keyword evidence="4 5" id="KW-0274">FAD</keyword>
<accession>A0AAD9JM33</accession>
<evidence type="ECO:0000256" key="1">
    <source>
        <dbReference type="ARBA" id="ARBA00001974"/>
    </source>
</evidence>
<sequence length="653" mass="72447">MSFGKYVPGLMALGAMMAAYKIFDVAEVIHEFSKKEVEDTYDIIIVGGGIAGATLASRVTEDSDIKVLLLEAGGEPHNEPNIDIPIMADTLRGTDFDWGYQTVPQRYACKSHESQVAKWTMGKGLGGTSNLNYLLYLRGSRHDYDSWAANGAQGWSYKDVLPYFIKSEDQRNGEFVRTVFHGFGGRMTVSDICLSPITKALENAFKELGIKKRDINGRVHFGFSNVQATIRNGQRWGTYKAFLKRAIDRPNLTIVTRAVVQKITFEGRKASGVIYKHDGQQKIVKATREVVVSAGLVGSTKLLLLSGIGPRSHLQNMKIPMVADIPVGENLQDQVMADGIEYFTPYGGITITPAKSENFLSSWAYTLFGSGMKLSPRFREAVAYVRTHYQPPHIKYPLIALYFLANIDPYEAHMLNVKEEAWEVLHAHKAFREGITVYPVLLHPISKGTIRLKSNNPEDDVLINPNYLAEDADVKILAEAFQFARKLVTAEALRNWDMTLNNNLLPQCEKYGNFTIAYIECFLHHITLSGNAPVGTCKMGAAGDPTAVVDPNLKVRGVKNLRVVDSCVIPSAISGDTYATEVMIAEKAADMIRDKDTVKAIKEYFKHLSAIKHKRFEEDHEPATTGIESGAKILPHGTEKAKNNGKQGKRKAK</sequence>
<keyword evidence="3 6" id="KW-0285">Flavoprotein</keyword>
<dbReference type="SUPFAM" id="SSF51905">
    <property type="entry name" value="FAD/NAD(P)-binding domain"/>
    <property type="match status" value="1"/>
</dbReference>
<comment type="caution">
    <text evidence="9">The sequence shown here is derived from an EMBL/GenBank/DDBJ whole genome shotgun (WGS) entry which is preliminary data.</text>
</comment>
<evidence type="ECO:0000256" key="2">
    <source>
        <dbReference type="ARBA" id="ARBA00010790"/>
    </source>
</evidence>
<evidence type="ECO:0000256" key="7">
    <source>
        <dbReference type="SAM" id="MobiDB-lite"/>
    </source>
</evidence>
<evidence type="ECO:0000256" key="3">
    <source>
        <dbReference type="ARBA" id="ARBA00022630"/>
    </source>
</evidence>
<dbReference type="PROSITE" id="PS00623">
    <property type="entry name" value="GMC_OXRED_1"/>
    <property type="match status" value="1"/>
</dbReference>
<dbReference type="SUPFAM" id="SSF54373">
    <property type="entry name" value="FAD-linked reductases, C-terminal domain"/>
    <property type="match status" value="1"/>
</dbReference>
<evidence type="ECO:0000256" key="5">
    <source>
        <dbReference type="PIRSR" id="PIRSR000137-2"/>
    </source>
</evidence>
<dbReference type="EMBL" id="JAODUP010000265">
    <property type="protein sequence ID" value="KAK2154560.1"/>
    <property type="molecule type" value="Genomic_DNA"/>
</dbReference>
<name>A0AAD9JM33_9ANNE</name>
<evidence type="ECO:0000259" key="8">
    <source>
        <dbReference type="PROSITE" id="PS00623"/>
    </source>
</evidence>
<feature type="region of interest" description="Disordered" evidence="7">
    <location>
        <begin position="617"/>
        <end position="653"/>
    </location>
</feature>
<proteinExistence type="inferred from homology"/>
<dbReference type="Pfam" id="PF00732">
    <property type="entry name" value="GMC_oxred_N"/>
    <property type="match status" value="1"/>
</dbReference>
<gene>
    <name evidence="9" type="ORF">LSH36_265g03008</name>
</gene>
<comment type="cofactor">
    <cofactor evidence="1 5">
        <name>FAD</name>
        <dbReference type="ChEBI" id="CHEBI:57692"/>
    </cofactor>
</comment>
<dbReference type="InterPro" id="IPR012132">
    <property type="entry name" value="GMC_OxRdtase"/>
</dbReference>
<evidence type="ECO:0000256" key="4">
    <source>
        <dbReference type="ARBA" id="ARBA00022827"/>
    </source>
</evidence>
<dbReference type="Gene3D" id="3.50.50.60">
    <property type="entry name" value="FAD/NAD(P)-binding domain"/>
    <property type="match status" value="1"/>
</dbReference>
<feature type="domain" description="Glucose-methanol-choline oxidoreductase N-terminal" evidence="8">
    <location>
        <begin position="122"/>
        <end position="145"/>
    </location>
</feature>
<feature type="binding site" evidence="5">
    <location>
        <position position="128"/>
    </location>
    <ligand>
        <name>FAD</name>
        <dbReference type="ChEBI" id="CHEBI:57692"/>
    </ligand>
</feature>
<evidence type="ECO:0000256" key="6">
    <source>
        <dbReference type="RuleBase" id="RU003968"/>
    </source>
</evidence>
<comment type="similarity">
    <text evidence="2 6">Belongs to the GMC oxidoreductase family.</text>
</comment>
<dbReference type="AlphaFoldDB" id="A0AAD9JM33"/>